<gene>
    <name evidence="1" type="ordered locus">Xaut_4527</name>
</gene>
<dbReference type="HOGENOM" id="CLU_2653618_0_0_5"/>
<dbReference type="AlphaFoldDB" id="A7IP02"/>
<protein>
    <submittedName>
        <fullName evidence="1">Uncharacterized protein</fullName>
    </submittedName>
</protein>
<dbReference type="Proteomes" id="UP000002417">
    <property type="component" value="Chromosome"/>
</dbReference>
<dbReference type="KEGG" id="xau:Xaut_4527"/>
<dbReference type="STRING" id="78245.Xaut_4527"/>
<evidence type="ECO:0000313" key="1">
    <source>
        <dbReference type="EMBL" id="ABS69748.1"/>
    </source>
</evidence>
<name>A7IP02_XANP2</name>
<dbReference type="EMBL" id="CP000781">
    <property type="protein sequence ID" value="ABS69748.1"/>
    <property type="molecule type" value="Genomic_DNA"/>
</dbReference>
<accession>A7IP02</accession>
<sequence length="76" mass="8479">MTKIPFDELPRWFARWAELNPSAALSLRRTLLTHPAGGCQVYLPAALNWKSMYVFPEADQFTFPDAGPPGAKSIKS</sequence>
<reference evidence="1 2" key="1">
    <citation type="submission" date="2007-07" db="EMBL/GenBank/DDBJ databases">
        <title>Complete sequence of chromosome of Xanthobacter autotrophicus Py2.</title>
        <authorList>
            <consortium name="US DOE Joint Genome Institute"/>
            <person name="Copeland A."/>
            <person name="Lucas S."/>
            <person name="Lapidus A."/>
            <person name="Barry K."/>
            <person name="Glavina del Rio T."/>
            <person name="Hammon N."/>
            <person name="Israni S."/>
            <person name="Dalin E."/>
            <person name="Tice H."/>
            <person name="Pitluck S."/>
            <person name="Sims D."/>
            <person name="Brettin T."/>
            <person name="Bruce D."/>
            <person name="Detter J.C."/>
            <person name="Han C."/>
            <person name="Tapia R."/>
            <person name="Brainard J."/>
            <person name="Schmutz J."/>
            <person name="Larimer F."/>
            <person name="Land M."/>
            <person name="Hauser L."/>
            <person name="Kyrpides N."/>
            <person name="Kim E."/>
            <person name="Ensigns S.A."/>
            <person name="Richardson P."/>
        </authorList>
    </citation>
    <scope>NUCLEOTIDE SEQUENCE [LARGE SCALE GENOMIC DNA]</scope>
    <source>
        <strain evidence="2">ATCC BAA-1158 / Py2</strain>
    </source>
</reference>
<evidence type="ECO:0000313" key="2">
    <source>
        <dbReference type="Proteomes" id="UP000002417"/>
    </source>
</evidence>
<keyword evidence="2" id="KW-1185">Reference proteome</keyword>
<proteinExistence type="predicted"/>
<organism evidence="1 2">
    <name type="scientific">Xanthobacter autotrophicus (strain ATCC BAA-1158 / Py2)</name>
    <dbReference type="NCBI Taxonomy" id="78245"/>
    <lineage>
        <taxon>Bacteria</taxon>
        <taxon>Pseudomonadati</taxon>
        <taxon>Pseudomonadota</taxon>
        <taxon>Alphaproteobacteria</taxon>
        <taxon>Hyphomicrobiales</taxon>
        <taxon>Xanthobacteraceae</taxon>
        <taxon>Xanthobacter</taxon>
    </lineage>
</organism>